<accession>A0ABP6L1H8</accession>
<keyword evidence="2" id="KW-1185">Reference proteome</keyword>
<evidence type="ECO:0000313" key="2">
    <source>
        <dbReference type="Proteomes" id="UP001499930"/>
    </source>
</evidence>
<dbReference type="RefSeq" id="WP_344902085.1">
    <property type="nucleotide sequence ID" value="NZ_BAAAWD010000016.1"/>
</dbReference>
<proteinExistence type="predicted"/>
<gene>
    <name evidence="1" type="ORF">GCM10017559_62230</name>
</gene>
<sequence length="95" mass="10098">MSASTPPRQTPLSDRAAVARFAHQHGLHASFATDNSVQYEQGGRSLTVTYDSTGGLIAAFYIRTPTRPGVPLPDRVHVISALAEMAPTPDETPAP</sequence>
<dbReference type="EMBL" id="BAAAWD010000016">
    <property type="protein sequence ID" value="GAA3027526.1"/>
    <property type="molecule type" value="Genomic_DNA"/>
</dbReference>
<evidence type="ECO:0000313" key="1">
    <source>
        <dbReference type="EMBL" id="GAA3027526.1"/>
    </source>
</evidence>
<dbReference type="Proteomes" id="UP001499930">
    <property type="component" value="Unassembled WGS sequence"/>
</dbReference>
<protein>
    <submittedName>
        <fullName evidence="1">Uncharacterized protein</fullName>
    </submittedName>
</protein>
<name>A0ABP6L1H8_9ACTN</name>
<comment type="caution">
    <text evidence="1">The sequence shown here is derived from an EMBL/GenBank/DDBJ whole genome shotgun (WGS) entry which is preliminary data.</text>
</comment>
<reference evidence="2" key="1">
    <citation type="journal article" date="2019" name="Int. J. Syst. Evol. Microbiol.">
        <title>The Global Catalogue of Microorganisms (GCM) 10K type strain sequencing project: providing services to taxonomists for standard genome sequencing and annotation.</title>
        <authorList>
            <consortium name="The Broad Institute Genomics Platform"/>
            <consortium name="The Broad Institute Genome Sequencing Center for Infectious Disease"/>
            <person name="Wu L."/>
            <person name="Ma J."/>
        </authorList>
    </citation>
    <scope>NUCLEOTIDE SEQUENCE [LARGE SCALE GENOMIC DNA]</scope>
    <source>
        <strain evidence="2">JCM 3106</strain>
    </source>
</reference>
<organism evidence="1 2">
    <name type="scientific">Streptosporangium longisporum</name>
    <dbReference type="NCBI Taxonomy" id="46187"/>
    <lineage>
        <taxon>Bacteria</taxon>
        <taxon>Bacillati</taxon>
        <taxon>Actinomycetota</taxon>
        <taxon>Actinomycetes</taxon>
        <taxon>Streptosporangiales</taxon>
        <taxon>Streptosporangiaceae</taxon>
        <taxon>Streptosporangium</taxon>
    </lineage>
</organism>